<dbReference type="GO" id="GO:0009166">
    <property type="term" value="P:nucleotide catabolic process"/>
    <property type="evidence" value="ECO:0007669"/>
    <property type="project" value="InterPro"/>
</dbReference>
<keyword evidence="4" id="KW-1133">Transmembrane helix</keyword>
<evidence type="ECO:0000313" key="8">
    <source>
        <dbReference type="Proteomes" id="UP000886787"/>
    </source>
</evidence>
<comment type="caution">
    <text evidence="7">The sequence shown here is derived from an EMBL/GenBank/DDBJ whole genome shotgun (WGS) entry which is preliminary data.</text>
</comment>
<feature type="domain" description="5'-Nucleotidase C-terminal" evidence="6">
    <location>
        <begin position="307"/>
        <end position="467"/>
    </location>
</feature>
<dbReference type="InterPro" id="IPR004843">
    <property type="entry name" value="Calcineurin-like_PHP"/>
</dbReference>
<evidence type="ECO:0000256" key="2">
    <source>
        <dbReference type="RuleBase" id="RU362119"/>
    </source>
</evidence>
<feature type="transmembrane region" description="Helical" evidence="4">
    <location>
        <begin position="574"/>
        <end position="592"/>
    </location>
</feature>
<evidence type="ECO:0000259" key="5">
    <source>
        <dbReference type="Pfam" id="PF00149"/>
    </source>
</evidence>
<dbReference type="Gene3D" id="3.60.21.10">
    <property type="match status" value="1"/>
</dbReference>
<gene>
    <name evidence="7" type="ORF">IAD32_01140</name>
</gene>
<feature type="region of interest" description="Disordered" evidence="3">
    <location>
        <begin position="510"/>
        <end position="568"/>
    </location>
</feature>
<sequence length="598" mass="64465">MKKVLSLLLCLMLVCTAFCLQVTAADDGTVTITVAHTNDIHARNSYDEYNQTIGFPKAKTIVDTIGADLLLDAGDLFHGQAFATIENGESIAQLVNALGYDAMTPGNHDWNYGQAQLKRLEELSGMPIMAGNVLKDGSEKFFDTDYIIKEIDGVKVGVFGVIDPAVYGATNPSLMQGIEYTDIYAYANKMVEQLEQEQCAVIICLSHCVDHEKFASTVNGVDLLICGHLHIELQEEINGTLIVEAGEYMRNIGQVDLVYSKDTDTIVKKEAKLITFKDAALYQEDPQILSLLTQINDRQTVILDEIVGSTPVLLDGEKSQVRTQETNLGRVVTDTYLYETGADVAIENGGGIRSSIQQGEITKRDIINVAPFGNIIVTKQISGKDLLDTLELSVDLGIRTAAAFAGTSTEWPENDGSYLQFGGITAEFDEEKPFGSRVSSVTVGGEPIDLEKMYTVAGNNYIMEDSDYPAIAQAEKISEYTTCDDALTKFISNVGVEGSIDAVRLTNITGRQPTQPQEDPTQPQSEPATELSTQAATTSDSSAVHSQEPSSQAQSGKETQSAGKGAAATGDQTAVFLPLLALIGAAAAVVVLKRREKA</sequence>
<feature type="chain" id="PRO_5039760828" evidence="2">
    <location>
        <begin position="25"/>
        <end position="598"/>
    </location>
</feature>
<feature type="signal peptide" evidence="2">
    <location>
        <begin position="1"/>
        <end position="24"/>
    </location>
</feature>
<evidence type="ECO:0000256" key="1">
    <source>
        <dbReference type="ARBA" id="ARBA00022729"/>
    </source>
</evidence>
<dbReference type="Proteomes" id="UP000886787">
    <property type="component" value="Unassembled WGS sequence"/>
</dbReference>
<dbReference type="Pfam" id="PF02872">
    <property type="entry name" value="5_nucleotid_C"/>
    <property type="match status" value="1"/>
</dbReference>
<reference evidence="7" key="1">
    <citation type="submission" date="2020-10" db="EMBL/GenBank/DDBJ databases">
        <authorList>
            <person name="Gilroy R."/>
        </authorList>
    </citation>
    <scope>NUCLEOTIDE SEQUENCE</scope>
    <source>
        <strain evidence="7">ChiSjej1B19-3389</strain>
    </source>
</reference>
<dbReference type="PRINTS" id="PR01607">
    <property type="entry name" value="APYRASEFAMLY"/>
</dbReference>
<dbReference type="SUPFAM" id="SSF56300">
    <property type="entry name" value="Metallo-dependent phosphatases"/>
    <property type="match status" value="1"/>
</dbReference>
<dbReference type="Pfam" id="PF00149">
    <property type="entry name" value="Metallophos"/>
    <property type="match status" value="1"/>
</dbReference>
<organism evidence="7 8">
    <name type="scientific">Candidatus Scatavimonas merdigallinarum</name>
    <dbReference type="NCBI Taxonomy" id="2840914"/>
    <lineage>
        <taxon>Bacteria</taxon>
        <taxon>Bacillati</taxon>
        <taxon>Bacillota</taxon>
        <taxon>Clostridia</taxon>
        <taxon>Eubacteriales</taxon>
        <taxon>Oscillospiraceae</taxon>
        <taxon>Oscillospiraceae incertae sedis</taxon>
        <taxon>Candidatus Scatavimonas</taxon>
    </lineage>
</organism>
<feature type="domain" description="Calcineurin-like phosphoesterase" evidence="5">
    <location>
        <begin position="33"/>
        <end position="231"/>
    </location>
</feature>
<keyword evidence="2" id="KW-0378">Hydrolase</keyword>
<keyword evidence="1 2" id="KW-0732">Signal</keyword>
<dbReference type="PANTHER" id="PTHR11575">
    <property type="entry name" value="5'-NUCLEOTIDASE-RELATED"/>
    <property type="match status" value="1"/>
</dbReference>
<dbReference type="CDD" id="cd00845">
    <property type="entry name" value="MPP_UshA_N_like"/>
    <property type="match status" value="1"/>
</dbReference>
<dbReference type="AlphaFoldDB" id="A0A9D0ZG76"/>
<dbReference type="InterPro" id="IPR029052">
    <property type="entry name" value="Metallo-depent_PP-like"/>
</dbReference>
<evidence type="ECO:0000313" key="7">
    <source>
        <dbReference type="EMBL" id="HIQ79873.1"/>
    </source>
</evidence>
<protein>
    <submittedName>
        <fullName evidence="7">Bifunctional metallophosphatase/5'-nucleotidase</fullName>
    </submittedName>
</protein>
<dbReference type="PANTHER" id="PTHR11575:SF24">
    <property type="entry name" value="5'-NUCLEOTIDASE"/>
    <property type="match status" value="1"/>
</dbReference>
<dbReference type="GO" id="GO:0000166">
    <property type="term" value="F:nucleotide binding"/>
    <property type="evidence" value="ECO:0007669"/>
    <property type="project" value="UniProtKB-KW"/>
</dbReference>
<evidence type="ECO:0000256" key="4">
    <source>
        <dbReference type="SAM" id="Phobius"/>
    </source>
</evidence>
<dbReference type="SUPFAM" id="SSF55816">
    <property type="entry name" value="5'-nucleotidase (syn. UDP-sugar hydrolase), C-terminal domain"/>
    <property type="match status" value="1"/>
</dbReference>
<evidence type="ECO:0000259" key="6">
    <source>
        <dbReference type="Pfam" id="PF02872"/>
    </source>
</evidence>
<accession>A0A9D0ZG76</accession>
<keyword evidence="4" id="KW-0812">Transmembrane</keyword>
<dbReference type="InterPro" id="IPR008334">
    <property type="entry name" value="5'-Nucleotdase_C"/>
</dbReference>
<dbReference type="InterPro" id="IPR006179">
    <property type="entry name" value="5_nucleotidase/apyrase"/>
</dbReference>
<dbReference type="Gene3D" id="3.90.780.10">
    <property type="entry name" value="5'-Nucleotidase, C-terminal domain"/>
    <property type="match status" value="1"/>
</dbReference>
<comment type="similarity">
    <text evidence="2">Belongs to the 5'-nucleotidase family.</text>
</comment>
<name>A0A9D0ZG76_9FIRM</name>
<keyword evidence="2" id="KW-0547">Nucleotide-binding</keyword>
<evidence type="ECO:0000256" key="3">
    <source>
        <dbReference type="SAM" id="MobiDB-lite"/>
    </source>
</evidence>
<dbReference type="InterPro" id="IPR036907">
    <property type="entry name" value="5'-Nucleotdase_C_sf"/>
</dbReference>
<dbReference type="EMBL" id="DVFW01000007">
    <property type="protein sequence ID" value="HIQ79873.1"/>
    <property type="molecule type" value="Genomic_DNA"/>
</dbReference>
<proteinExistence type="inferred from homology"/>
<feature type="compositionally biased region" description="Low complexity" evidence="3">
    <location>
        <begin position="512"/>
        <end position="543"/>
    </location>
</feature>
<feature type="compositionally biased region" description="Polar residues" evidence="3">
    <location>
        <begin position="544"/>
        <end position="562"/>
    </location>
</feature>
<dbReference type="GO" id="GO:0016787">
    <property type="term" value="F:hydrolase activity"/>
    <property type="evidence" value="ECO:0007669"/>
    <property type="project" value="UniProtKB-KW"/>
</dbReference>
<keyword evidence="4" id="KW-0472">Membrane</keyword>
<reference evidence="7" key="2">
    <citation type="journal article" date="2021" name="PeerJ">
        <title>Extensive microbial diversity within the chicken gut microbiome revealed by metagenomics and culture.</title>
        <authorList>
            <person name="Gilroy R."/>
            <person name="Ravi A."/>
            <person name="Getino M."/>
            <person name="Pursley I."/>
            <person name="Horton D.L."/>
            <person name="Alikhan N.F."/>
            <person name="Baker D."/>
            <person name="Gharbi K."/>
            <person name="Hall N."/>
            <person name="Watson M."/>
            <person name="Adriaenssens E.M."/>
            <person name="Foster-Nyarko E."/>
            <person name="Jarju S."/>
            <person name="Secka A."/>
            <person name="Antonio M."/>
            <person name="Oren A."/>
            <person name="Chaudhuri R.R."/>
            <person name="La Ragione R."/>
            <person name="Hildebrand F."/>
            <person name="Pallen M.J."/>
        </authorList>
    </citation>
    <scope>NUCLEOTIDE SEQUENCE</scope>
    <source>
        <strain evidence="7">ChiSjej1B19-3389</strain>
    </source>
</reference>